<evidence type="ECO:0000313" key="2">
    <source>
        <dbReference type="Proteomes" id="UP000241426"/>
    </source>
</evidence>
<dbReference type="Proteomes" id="UP000241426">
    <property type="component" value="Unassembled WGS sequence"/>
</dbReference>
<accession>A0A2T3KL74</accession>
<evidence type="ECO:0000313" key="1">
    <source>
        <dbReference type="EMBL" id="PSV00397.1"/>
    </source>
</evidence>
<organism evidence="1 2">
    <name type="scientific">Photobacterium kishitanii</name>
    <dbReference type="NCBI Taxonomy" id="318456"/>
    <lineage>
        <taxon>Bacteria</taxon>
        <taxon>Pseudomonadati</taxon>
        <taxon>Pseudomonadota</taxon>
        <taxon>Gammaproteobacteria</taxon>
        <taxon>Vibrionales</taxon>
        <taxon>Vibrionaceae</taxon>
        <taxon>Photobacterium</taxon>
    </lineage>
</organism>
<dbReference type="AlphaFoldDB" id="A0A2T3KL74"/>
<dbReference type="RefSeq" id="WP_107289027.1">
    <property type="nucleotide sequence ID" value="NZ_PYNF01000003.1"/>
</dbReference>
<protein>
    <submittedName>
        <fullName evidence="1">Uncharacterized protein</fullName>
    </submittedName>
</protein>
<comment type="caution">
    <text evidence="1">The sequence shown here is derived from an EMBL/GenBank/DDBJ whole genome shotgun (WGS) entry which is preliminary data.</text>
</comment>
<sequence>MGKEKHTNPAQIGLANKSDFDIATKVRALLKTDLDHEAVCVASHDRILYLSQKVARMEKALLEIESCPFGIDGFPSASEAAGWMNDRATTALDPFSSN</sequence>
<dbReference type="EMBL" id="PYNF01000003">
    <property type="protein sequence ID" value="PSV00397.1"/>
    <property type="molecule type" value="Genomic_DNA"/>
</dbReference>
<reference evidence="1 2" key="1">
    <citation type="submission" date="2018-01" db="EMBL/GenBank/DDBJ databases">
        <title>Whole genome sequencing of Histamine producing bacteria.</title>
        <authorList>
            <person name="Butler K."/>
        </authorList>
    </citation>
    <scope>NUCLEOTIDE SEQUENCE [LARGE SCALE GENOMIC DNA]</scope>
    <source>
        <strain evidence="1 2">FS-7.2</strain>
    </source>
</reference>
<name>A0A2T3KL74_9GAMM</name>
<gene>
    <name evidence="1" type="ORF">C9J27_04515</name>
</gene>
<proteinExistence type="predicted"/>